<accession>A0A3F3QI86</accession>
<name>A0A3F3QI86_9EURO</name>
<evidence type="ECO:0000313" key="1">
    <source>
        <dbReference type="EMBL" id="RDH38891.1"/>
    </source>
</evidence>
<dbReference type="RefSeq" id="XP_026631913.1">
    <property type="nucleotide sequence ID" value="XM_026764550.1"/>
</dbReference>
<sequence>MGAKIMAARCSARIRIRFKNRRELLNCPTDRPTGLKQECELKEGKAKYLLSIYLTPYYIVSINKMSLKPNQ</sequence>
<keyword evidence="2" id="KW-1185">Reference proteome</keyword>
<proteinExistence type="predicted"/>
<gene>
    <name evidence="1" type="ORF">BDQ94DRAFT_134825</name>
</gene>
<protein>
    <submittedName>
        <fullName evidence="1">Uncharacterized protein</fullName>
    </submittedName>
</protein>
<organism evidence="1 2">
    <name type="scientific">Aspergillus welwitschiae</name>
    <dbReference type="NCBI Taxonomy" id="1341132"/>
    <lineage>
        <taxon>Eukaryota</taxon>
        <taxon>Fungi</taxon>
        <taxon>Dikarya</taxon>
        <taxon>Ascomycota</taxon>
        <taxon>Pezizomycotina</taxon>
        <taxon>Eurotiomycetes</taxon>
        <taxon>Eurotiomycetidae</taxon>
        <taxon>Eurotiales</taxon>
        <taxon>Aspergillaceae</taxon>
        <taxon>Aspergillus</taxon>
        <taxon>Aspergillus subgen. Circumdati</taxon>
    </lineage>
</organism>
<dbReference type="EMBL" id="KZ852033">
    <property type="protein sequence ID" value="RDH38891.1"/>
    <property type="molecule type" value="Genomic_DNA"/>
</dbReference>
<dbReference type="GeneID" id="38132906"/>
<reference evidence="1 2" key="1">
    <citation type="submission" date="2018-07" db="EMBL/GenBank/DDBJ databases">
        <title>The genomes of Aspergillus section Nigri reveals drivers in fungal speciation.</title>
        <authorList>
            <consortium name="DOE Joint Genome Institute"/>
            <person name="Vesth T.C."/>
            <person name="Nybo J."/>
            <person name="Theobald S."/>
            <person name="Brandl J."/>
            <person name="Frisvad J.C."/>
            <person name="Nielsen K.F."/>
            <person name="Lyhne E.K."/>
            <person name="Kogle M.E."/>
            <person name="Kuo A."/>
            <person name="Riley R."/>
            <person name="Clum A."/>
            <person name="Nolan M."/>
            <person name="Lipzen A."/>
            <person name="Salamov A."/>
            <person name="Henrissat B."/>
            <person name="Wiebenga A."/>
            <person name="De vries R.P."/>
            <person name="Grigoriev I.V."/>
            <person name="Mortensen U.H."/>
            <person name="Andersen M.R."/>
            <person name="Baker S.E."/>
        </authorList>
    </citation>
    <scope>NUCLEOTIDE SEQUENCE [LARGE SCALE GENOMIC DNA]</scope>
    <source>
        <strain evidence="1 2">CBS 139.54b</strain>
    </source>
</reference>
<dbReference type="AlphaFoldDB" id="A0A3F3QI86"/>
<dbReference type="Proteomes" id="UP000253729">
    <property type="component" value="Unassembled WGS sequence"/>
</dbReference>
<evidence type="ECO:0000313" key="2">
    <source>
        <dbReference type="Proteomes" id="UP000253729"/>
    </source>
</evidence>